<evidence type="ECO:0000256" key="3">
    <source>
        <dbReference type="ARBA" id="ARBA00008321"/>
    </source>
</evidence>
<feature type="transmembrane region" description="Helical" evidence="9">
    <location>
        <begin position="175"/>
        <end position="196"/>
    </location>
</feature>
<keyword evidence="6 9" id="KW-1133">Transmembrane helix</keyword>
<evidence type="ECO:0000256" key="7">
    <source>
        <dbReference type="ARBA" id="ARBA00023136"/>
    </source>
</evidence>
<dbReference type="EMBL" id="CAID01000010">
    <property type="protein sequence ID" value="CEF99339.1"/>
    <property type="molecule type" value="Genomic_DNA"/>
</dbReference>
<feature type="transmembrane region" description="Helical" evidence="9">
    <location>
        <begin position="229"/>
        <end position="247"/>
    </location>
</feature>
<evidence type="ECO:0000313" key="11">
    <source>
        <dbReference type="Proteomes" id="UP000009170"/>
    </source>
</evidence>
<feature type="transmembrane region" description="Helical" evidence="9">
    <location>
        <begin position="254"/>
        <end position="273"/>
    </location>
</feature>
<evidence type="ECO:0000256" key="9">
    <source>
        <dbReference type="SAM" id="Phobius"/>
    </source>
</evidence>
<feature type="compositionally biased region" description="Basic and acidic residues" evidence="8">
    <location>
        <begin position="1"/>
        <end position="15"/>
    </location>
</feature>
<dbReference type="OrthoDB" id="196709at2759"/>
<dbReference type="RefSeq" id="XP_003081570.2">
    <property type="nucleotide sequence ID" value="XM_003081522.2"/>
</dbReference>
<evidence type="ECO:0000256" key="6">
    <source>
        <dbReference type="ARBA" id="ARBA00022989"/>
    </source>
</evidence>
<reference evidence="11" key="1">
    <citation type="journal article" date="2006" name="Proc. Natl. Acad. Sci. U.S.A.">
        <title>Genome analysis of the smallest free-living eukaryote Ostreococcus tauri unveils many unique features.</title>
        <authorList>
            <person name="Derelle E."/>
            <person name="Ferraz C."/>
            <person name="Rombauts S."/>
            <person name="Rouze P."/>
            <person name="Worden A.Z."/>
            <person name="Robbens S."/>
            <person name="Partensky F."/>
            <person name="Degroeve S."/>
            <person name="Echeynie S."/>
            <person name="Cooke R."/>
            <person name="Saeys Y."/>
            <person name="Wuyts J."/>
            <person name="Jabbari K."/>
            <person name="Bowler C."/>
            <person name="Panaud O."/>
            <person name="Piegu B."/>
            <person name="Ball S.G."/>
            <person name="Ral J.-P."/>
            <person name="Bouget F.-Y."/>
            <person name="Piganeau G."/>
            <person name="De Baets B."/>
            <person name="Picard A."/>
            <person name="Delseny M."/>
            <person name="Demaille J."/>
            <person name="Van de Peer Y."/>
            <person name="Moreau H."/>
        </authorList>
    </citation>
    <scope>NUCLEOTIDE SEQUENCE [LARGE SCALE GENOMIC DNA]</scope>
    <source>
        <strain evidence="11">OTTH 0595 / CCAP 157/2 / RCC745</strain>
    </source>
</reference>
<dbReference type="GeneID" id="9832301"/>
<evidence type="ECO:0000256" key="1">
    <source>
        <dbReference type="ARBA" id="ARBA00004141"/>
    </source>
</evidence>
<dbReference type="Pfam" id="PF06432">
    <property type="entry name" value="GPI2"/>
    <property type="match status" value="1"/>
</dbReference>
<feature type="transmembrane region" description="Helical" evidence="9">
    <location>
        <begin position="149"/>
        <end position="169"/>
    </location>
</feature>
<dbReference type="Proteomes" id="UP000009170">
    <property type="component" value="Unassembled WGS sequence"/>
</dbReference>
<keyword evidence="7 9" id="KW-0472">Membrane</keyword>
<dbReference type="GO" id="GO:0016757">
    <property type="term" value="F:glycosyltransferase activity"/>
    <property type="evidence" value="ECO:0007669"/>
    <property type="project" value="UniProtKB-KW"/>
</dbReference>
<dbReference type="STRING" id="70448.A0A090MB62"/>
<dbReference type="UniPathway" id="UPA00196"/>
<dbReference type="InterPro" id="IPR009450">
    <property type="entry name" value="Plno_GlcNAc_GPI2"/>
</dbReference>
<evidence type="ECO:0000256" key="5">
    <source>
        <dbReference type="ARBA" id="ARBA00022692"/>
    </source>
</evidence>
<dbReference type="InParanoid" id="A0A090MB62"/>
<proteinExistence type="inferred from homology"/>
<feature type="region of interest" description="Disordered" evidence="8">
    <location>
        <begin position="1"/>
        <end position="54"/>
    </location>
</feature>
<organism evidence="10 11">
    <name type="scientific">Ostreococcus tauri</name>
    <name type="common">Marine green alga</name>
    <dbReference type="NCBI Taxonomy" id="70448"/>
    <lineage>
        <taxon>Eukaryota</taxon>
        <taxon>Viridiplantae</taxon>
        <taxon>Chlorophyta</taxon>
        <taxon>Mamiellophyceae</taxon>
        <taxon>Mamiellales</taxon>
        <taxon>Bathycoccaceae</taxon>
        <taxon>Ostreococcus</taxon>
    </lineage>
</organism>
<sequence>MRREVPKSSLFDDLRRARRRSRSMRSSADAGVSGRPHRVLYDAHERERPDNQTDAETFLKRLTLNARVRERAYVSSAIAAWTISQQCAMVVVHAGLHAALVDGSAEARGRIRLELGALAVGGVAWALGGSNGGRGLGGLVKRSLRSLRLFALVSCGLAALTPLCQTMTAAVSDDTAAVCSALSLGLYVLAYDYAFANLETKQLASSFSLGAAMFATMLMASRLDDRPSVFADALLALECYVLAPYVWRAVRVRSTALHLIVVFTVHVWAFIIARECDPLLGWAFVAWTFLLAVLSPGLLVFLARRGKTQIAGPWDEALPKLYLFRGTERASGVPRYRHYYANKRSIE</sequence>
<dbReference type="PANTHER" id="PTHR12982:SF0">
    <property type="entry name" value="PHOSPHATIDYLINOSITOL N-ACETYLGLUCOSAMINYLTRANSFERASE SUBUNIT C"/>
    <property type="match status" value="1"/>
</dbReference>
<name>A0A090MB62_OSTTA</name>
<keyword evidence="10" id="KW-0328">Glycosyltransferase</keyword>
<feature type="transmembrane region" description="Helical" evidence="9">
    <location>
        <begin position="279"/>
        <end position="302"/>
    </location>
</feature>
<reference evidence="10 11" key="2">
    <citation type="journal article" date="2014" name="BMC Genomics">
        <title>An improved genome of the model marine alga Ostreococcus tauri unfolds by assessing Illumina de novo assemblies.</title>
        <authorList>
            <person name="Blanc-Mathieu R."/>
            <person name="Verhelst B."/>
            <person name="Derelle E."/>
            <person name="Rombauts S."/>
            <person name="Bouget F.Y."/>
            <person name="Carre I."/>
            <person name="Chateau A."/>
            <person name="Eyre-Walker A."/>
            <person name="Grimsley N."/>
            <person name="Moreau H."/>
            <person name="Piegu B."/>
            <person name="Rivals E."/>
            <person name="Schackwitz W."/>
            <person name="Van de Peer Y."/>
            <person name="Piganeau G."/>
        </authorList>
    </citation>
    <scope>NUCLEOTIDE SEQUENCE [LARGE SCALE GENOMIC DNA]</scope>
    <source>
        <strain evidence="11">OTTH 0595 / CCAP 157/2 / RCC745</strain>
    </source>
</reference>
<keyword evidence="10" id="KW-0808">Transferase</keyword>
<comment type="subcellular location">
    <subcellularLocation>
        <location evidence="1">Membrane</location>
        <topology evidence="1">Multi-pass membrane protein</topology>
    </subcellularLocation>
</comment>
<keyword evidence="5 9" id="KW-0812">Transmembrane</keyword>
<dbReference type="PANTHER" id="PTHR12982">
    <property type="entry name" value="PHOSPHATIDYLINOSITOL GLYCAN, CLASS C"/>
    <property type="match status" value="1"/>
</dbReference>
<keyword evidence="11" id="KW-1185">Reference proteome</keyword>
<comment type="caution">
    <text evidence="10">The sequence shown here is derived from an EMBL/GenBank/DDBJ whole genome shotgun (WGS) entry which is preliminary data.</text>
</comment>
<accession>A0A090MB62</accession>
<dbReference type="GO" id="GO:0000506">
    <property type="term" value="C:glycosylphosphatidylinositol-N-acetylglucosaminyltransferase (GPI-GnT) complex"/>
    <property type="evidence" value="ECO:0007669"/>
    <property type="project" value="TreeGrafter"/>
</dbReference>
<comment type="similarity">
    <text evidence="3">Belongs to the PIGC family.</text>
</comment>
<comment type="pathway">
    <text evidence="2">Glycolipid biosynthesis; glycosylphosphatidylinositol-anchor biosynthesis.</text>
</comment>
<gene>
    <name evidence="10" type="ORF">OT_ostta10g01350</name>
</gene>
<evidence type="ECO:0000256" key="8">
    <source>
        <dbReference type="SAM" id="MobiDB-lite"/>
    </source>
</evidence>
<dbReference type="AlphaFoldDB" id="A0A090MB62"/>
<dbReference type="KEGG" id="ota:OT_ostta10g01350"/>
<dbReference type="GO" id="GO:0006506">
    <property type="term" value="P:GPI anchor biosynthetic process"/>
    <property type="evidence" value="ECO:0007669"/>
    <property type="project" value="UniProtKB-UniPathway"/>
</dbReference>
<evidence type="ECO:0000256" key="2">
    <source>
        <dbReference type="ARBA" id="ARBA00004687"/>
    </source>
</evidence>
<evidence type="ECO:0000256" key="4">
    <source>
        <dbReference type="ARBA" id="ARBA00022502"/>
    </source>
</evidence>
<keyword evidence="4" id="KW-0337">GPI-anchor biosynthesis</keyword>
<feature type="compositionally biased region" description="Basic and acidic residues" evidence="8">
    <location>
        <begin position="39"/>
        <end position="51"/>
    </location>
</feature>
<feature type="transmembrane region" description="Helical" evidence="9">
    <location>
        <begin position="203"/>
        <end position="223"/>
    </location>
</feature>
<dbReference type="FunCoup" id="A0A090MB62">
    <property type="interactions" value="1549"/>
</dbReference>
<protein>
    <submittedName>
        <fullName evidence="10">Phosphatidylinositol N-acetylglucosaminyltransferase</fullName>
    </submittedName>
</protein>
<evidence type="ECO:0000313" key="10">
    <source>
        <dbReference type="EMBL" id="CEF99339.1"/>
    </source>
</evidence>